<dbReference type="SMART" id="SM00401">
    <property type="entry name" value="ZnF_GATA"/>
    <property type="match status" value="1"/>
</dbReference>
<keyword evidence="1" id="KW-0862">Zinc</keyword>
<dbReference type="SUPFAM" id="SSF57716">
    <property type="entry name" value="Glucocorticoid receptor-like (DNA-binding domain)"/>
    <property type="match status" value="1"/>
</dbReference>
<feature type="domain" description="GATA-type" evidence="3">
    <location>
        <begin position="456"/>
        <end position="493"/>
    </location>
</feature>
<protein>
    <submittedName>
        <fullName evidence="4">DEBR0S2_14994g1_1</fullName>
    </submittedName>
</protein>
<dbReference type="AlphaFoldDB" id="A0A7D9CYE2"/>
<dbReference type="PROSITE" id="PS50114">
    <property type="entry name" value="GATA_ZN_FINGER_2"/>
    <property type="match status" value="1"/>
</dbReference>
<evidence type="ECO:0000259" key="3">
    <source>
        <dbReference type="PROSITE" id="PS50114"/>
    </source>
</evidence>
<feature type="compositionally biased region" description="Basic residues" evidence="2">
    <location>
        <begin position="438"/>
        <end position="451"/>
    </location>
</feature>
<name>A0A7D9CYE2_DEKBR</name>
<keyword evidence="1" id="KW-0479">Metal-binding</keyword>
<dbReference type="PROSITE" id="PS00344">
    <property type="entry name" value="GATA_ZN_FINGER_1"/>
    <property type="match status" value="1"/>
</dbReference>
<reference evidence="4 5" key="1">
    <citation type="submission" date="2019-07" db="EMBL/GenBank/DDBJ databases">
        <authorList>
            <person name="Friedrich A."/>
            <person name="Schacherer J."/>
        </authorList>
    </citation>
    <scope>NUCLEOTIDE SEQUENCE [LARGE SCALE GENOMIC DNA]</scope>
</reference>
<keyword evidence="5" id="KW-1185">Reference proteome</keyword>
<dbReference type="GO" id="GO:0006355">
    <property type="term" value="P:regulation of DNA-templated transcription"/>
    <property type="evidence" value="ECO:0007669"/>
    <property type="project" value="InterPro"/>
</dbReference>
<dbReference type="InterPro" id="IPR013088">
    <property type="entry name" value="Znf_NHR/GATA"/>
</dbReference>
<dbReference type="Proteomes" id="UP000478008">
    <property type="component" value="Unassembled WGS sequence"/>
</dbReference>
<dbReference type="Gene3D" id="3.30.50.10">
    <property type="entry name" value="Erythroid Transcription Factor GATA-1, subunit A"/>
    <property type="match status" value="1"/>
</dbReference>
<feature type="region of interest" description="Disordered" evidence="2">
    <location>
        <begin position="418"/>
        <end position="451"/>
    </location>
</feature>
<dbReference type="EMBL" id="CABFWN010000002">
    <property type="protein sequence ID" value="VUG17730.1"/>
    <property type="molecule type" value="Genomic_DNA"/>
</dbReference>
<dbReference type="GO" id="GO:0043565">
    <property type="term" value="F:sequence-specific DNA binding"/>
    <property type="evidence" value="ECO:0007669"/>
    <property type="project" value="InterPro"/>
</dbReference>
<gene>
    <name evidence="4" type="ORF">DEBR0S2_14994G</name>
</gene>
<accession>A0A7D9CYE2</accession>
<dbReference type="CDD" id="cd00202">
    <property type="entry name" value="ZnF_GATA"/>
    <property type="match status" value="1"/>
</dbReference>
<dbReference type="GO" id="GO:0008270">
    <property type="term" value="F:zinc ion binding"/>
    <property type="evidence" value="ECO:0007669"/>
    <property type="project" value="UniProtKB-KW"/>
</dbReference>
<feature type="region of interest" description="Disordered" evidence="2">
    <location>
        <begin position="156"/>
        <end position="196"/>
    </location>
</feature>
<evidence type="ECO:0000313" key="5">
    <source>
        <dbReference type="Proteomes" id="UP000478008"/>
    </source>
</evidence>
<sequence>MLSTSLPYNVLNHYRSQSDTTCSTSQSSLLYRMSEPRSANAEEVYNAANTLSKFKNRKKRKLDDIEYFDKTLTSPRNFCYSMNNGKFPSSKKAKTAPSSPITYPPLRGYHSPLTPKLRLPELPLTPPSTTANSSLATIDFTLSSSAASNVRTEKPATINSASNSQSPATPPPSTESSPKKSQKSAKMQKEDELKVDTSIPPYHNSAYYYPDTCYSFCLLDRSIPIAGVNERAYLLEQQNREWRDYYRYEVSHRNSRLYRKYKDYCENLRGLEARCIPRVTPLNFEPLLPNASKLSTFVNNQYSRFDGLVNYPYASNYNYQSTGYMQDVNLLTSSPELYKGKAKKGFSFKGDFKDHKCELPPLKQILRKNSFHEDTEELEAASPYTRSTPIQIARHSTERETTSKAAPLVAKFINTSFSQSSDTEDKPTTTTVIESPGKKSKKLNTHRRHSHTSHSRRIIKKCISCHSTQSPCWRPSWAPEEGQLCNSCGLRYKKARARCINPKCLRIPAKGEWTLMKKRGKVDIPQLNSEGVKIGVHHNYKCLHCEGEVVVDE</sequence>
<evidence type="ECO:0000256" key="1">
    <source>
        <dbReference type="PROSITE-ProRule" id="PRU00094"/>
    </source>
</evidence>
<organism evidence="4 5">
    <name type="scientific">Dekkera bruxellensis</name>
    <name type="common">Brettanomyces custersii</name>
    <dbReference type="NCBI Taxonomy" id="5007"/>
    <lineage>
        <taxon>Eukaryota</taxon>
        <taxon>Fungi</taxon>
        <taxon>Dikarya</taxon>
        <taxon>Ascomycota</taxon>
        <taxon>Saccharomycotina</taxon>
        <taxon>Pichiomycetes</taxon>
        <taxon>Pichiales</taxon>
        <taxon>Pichiaceae</taxon>
        <taxon>Brettanomyces</taxon>
    </lineage>
</organism>
<dbReference type="Pfam" id="PF00320">
    <property type="entry name" value="GATA"/>
    <property type="match status" value="1"/>
</dbReference>
<feature type="compositionally biased region" description="Low complexity" evidence="2">
    <location>
        <begin position="112"/>
        <end position="130"/>
    </location>
</feature>
<keyword evidence="1" id="KW-0863">Zinc-finger</keyword>
<proteinExistence type="predicted"/>
<dbReference type="InterPro" id="IPR000679">
    <property type="entry name" value="Znf_GATA"/>
</dbReference>
<feature type="region of interest" description="Disordered" evidence="2">
    <location>
        <begin position="87"/>
        <end position="130"/>
    </location>
</feature>
<evidence type="ECO:0000256" key="2">
    <source>
        <dbReference type="SAM" id="MobiDB-lite"/>
    </source>
</evidence>
<evidence type="ECO:0000313" key="4">
    <source>
        <dbReference type="EMBL" id="VUG17730.1"/>
    </source>
</evidence>